<reference evidence="2 3" key="1">
    <citation type="submission" date="2023-07" db="EMBL/GenBank/DDBJ databases">
        <title>Genomic Encyclopedia of Type Strains, Phase IV (KMG-IV): sequencing the most valuable type-strain genomes for metagenomic binning, comparative biology and taxonomic classification.</title>
        <authorList>
            <person name="Goeker M."/>
        </authorList>
    </citation>
    <scope>NUCLEOTIDE SEQUENCE [LARGE SCALE GENOMIC DNA]</scope>
    <source>
        <strain evidence="2 3">DSM 12396</strain>
    </source>
</reference>
<organism evidence="2 3">
    <name type="scientific">Desulfofundulus luciae</name>
    <dbReference type="NCBI Taxonomy" id="74702"/>
    <lineage>
        <taxon>Bacteria</taxon>
        <taxon>Bacillati</taxon>
        <taxon>Bacillota</taxon>
        <taxon>Clostridia</taxon>
        <taxon>Eubacteriales</taxon>
        <taxon>Peptococcaceae</taxon>
        <taxon>Desulfofundulus</taxon>
    </lineage>
</organism>
<dbReference type="Proteomes" id="UP001225644">
    <property type="component" value="Unassembled WGS sequence"/>
</dbReference>
<gene>
    <name evidence="2" type="ORF">J2Z49_002107</name>
</gene>
<protein>
    <submittedName>
        <fullName evidence="2">Uncharacterized protein</fullName>
    </submittedName>
</protein>
<comment type="caution">
    <text evidence="2">The sequence shown here is derived from an EMBL/GenBank/DDBJ whole genome shotgun (WGS) entry which is preliminary data.</text>
</comment>
<feature type="coiled-coil region" evidence="1">
    <location>
        <begin position="399"/>
        <end position="458"/>
    </location>
</feature>
<proteinExistence type="predicted"/>
<keyword evidence="3" id="KW-1185">Reference proteome</keyword>
<evidence type="ECO:0000256" key="1">
    <source>
        <dbReference type="SAM" id="Coils"/>
    </source>
</evidence>
<keyword evidence="1" id="KW-0175">Coiled coil</keyword>
<evidence type="ECO:0000313" key="3">
    <source>
        <dbReference type="Proteomes" id="UP001225644"/>
    </source>
</evidence>
<name>A0ABU0B3Z9_9FIRM</name>
<dbReference type="EMBL" id="JAUSUX010000017">
    <property type="protein sequence ID" value="MDQ0286990.1"/>
    <property type="molecule type" value="Genomic_DNA"/>
</dbReference>
<accession>A0ABU0B3Z9</accession>
<sequence length="956" mass="110207">MAAGQLGLEPGHILELFRFLKKVKKVGLLQCGHLHASDIYFEELLAGSSDLALLGDIELNHEELNHLAKLISRELKKPHPAIENSLSIAIFLVWMGILHYRDNFWDPVYRALELPQAQVKWQRILGETFLQTVEKYKLPKFEGKSRYIVPILAHGYVPNSYLDSYFSDVIMALFKDRKNAGLIESWVNWDEVKHVVANWRQEYLIYQDMQEQLAELDKREKSLVIALELWKNRDRLKRLKELKTKIKESDELTELLAFPERWLEHAEAERNNLQQICNWLEKAQEIAEIKEVRLSELYEFNQKIAATAVQVLDCWDESLAVPLLELPVEYVEKLARESFSAIRVFTGSWGWLLRLVLRRRYRQAMECRRMLVQHLSNLPVRSHLLAEPWPLLPEGLLKVQQLLKGRREIEKQLEDLGRAEQEIAADRHGMATVSKQELFQYKEQLSKLKEEIAGYKMKLVKLGKGKLEDGLEELVQQRNIRREIETIKGEISSQIDIDVLLDNLPLMEEHLDEDSLHVSLTEVRKQKLELEGKMERSKKPLYSLNESTRTFLIQGGDISHKFVFNSLLLMQKLDQGDEKINGITLPSRIVRSMEKWWHQQGKSMLAAVQQPWGWREAGDITLRRPVIRLDTLERSLKVELPQQSVKEATGAVFVIRGKSGAEWKKDVFIKKTKDGQFRTESVIIELEQPESVYYFELICGEINRCWEINGLGGDKLCLLFNSRGELIEKEQLPTGDVYLVAPAGSNIQPVQVIKEQERLTGRWSGYEYWYLHLDDVDLVLVESKTGVSILKRKGELVPKLLGGNRITVLRTKDNTPVYLGKLPELVFSLPDPEELYLYGVRLDYPGGSLYLPLENLRKVICGGKDVYVPLAAIAGDVNGLCTVSLILRQNVIWTENCIVIPGTELRFDQDIYCPQMGKKEKGQLEISSECPFNFLVHPPAALVESSTYKVLIEFDM</sequence>
<dbReference type="RefSeq" id="WP_307402802.1">
    <property type="nucleotide sequence ID" value="NZ_JAUSUX010000017.1"/>
</dbReference>
<evidence type="ECO:0000313" key="2">
    <source>
        <dbReference type="EMBL" id="MDQ0286990.1"/>
    </source>
</evidence>